<protein>
    <submittedName>
        <fullName evidence="1">Uncharacterized protein</fullName>
    </submittedName>
</protein>
<sequence length="71" mass="7982">MLADPGTLLLSLCRSLFSSAVVKAQTKARPSVRRKQPQYCRGTRTFQDQMKDDEMRAHFDGRSRVGLLPGT</sequence>
<dbReference type="EMBL" id="AP023439">
    <property type="protein sequence ID" value="BCL23363.1"/>
    <property type="molecule type" value="Genomic_DNA"/>
</dbReference>
<dbReference type="Proteomes" id="UP000516373">
    <property type="component" value="Chromosome"/>
</dbReference>
<accession>A0A7G1NJF7</accession>
<reference evidence="1 2" key="1">
    <citation type="journal article" date="2014" name="Int. J. Syst. Evol. Microbiol.">
        <title>Complete genome sequence of Corynebacterium casei LMG S-19264T (=DSM 44701T), isolated from a smear-ripened cheese.</title>
        <authorList>
            <consortium name="US DOE Joint Genome Institute (JGI-PGF)"/>
            <person name="Walter F."/>
            <person name="Albersmeier A."/>
            <person name="Kalinowski J."/>
            <person name="Ruckert C."/>
        </authorList>
    </citation>
    <scope>NUCLEOTIDE SEQUENCE [LARGE SCALE GENOMIC DNA]</scope>
    <source>
        <strain evidence="1 2">JCM 4255</strain>
    </source>
</reference>
<gene>
    <name evidence="1" type="ORF">GCM10017668_52060</name>
</gene>
<proteinExistence type="predicted"/>
<organism evidence="1 2">
    <name type="scientific">Streptomyces tuirus</name>
    <dbReference type="NCBI Taxonomy" id="68278"/>
    <lineage>
        <taxon>Bacteria</taxon>
        <taxon>Bacillati</taxon>
        <taxon>Actinomycetota</taxon>
        <taxon>Actinomycetes</taxon>
        <taxon>Kitasatosporales</taxon>
        <taxon>Streptomycetaceae</taxon>
        <taxon>Streptomyces</taxon>
    </lineage>
</organism>
<evidence type="ECO:0000313" key="1">
    <source>
        <dbReference type="EMBL" id="BCL23363.1"/>
    </source>
</evidence>
<name>A0A7G1NJF7_9ACTN</name>
<evidence type="ECO:0000313" key="2">
    <source>
        <dbReference type="Proteomes" id="UP000516373"/>
    </source>
</evidence>
<dbReference type="KEGG" id="stui:GCM10017668_52060"/>
<dbReference type="AlphaFoldDB" id="A0A7G1NJF7"/>